<name>A0ABD5EGB4_9ACTN</name>
<dbReference type="AlphaFoldDB" id="A0ABD5EGB4"/>
<organism evidence="2 3">
    <name type="scientific">Streptomyces evansiae</name>
    <dbReference type="NCBI Taxonomy" id="3075535"/>
    <lineage>
        <taxon>Bacteria</taxon>
        <taxon>Bacillati</taxon>
        <taxon>Actinomycetota</taxon>
        <taxon>Actinomycetes</taxon>
        <taxon>Kitasatosporales</taxon>
        <taxon>Streptomycetaceae</taxon>
        <taxon>Streptomyces</taxon>
    </lineage>
</organism>
<dbReference type="EMBL" id="JAVRER010000103">
    <property type="protein sequence ID" value="MDT0419698.1"/>
    <property type="molecule type" value="Genomic_DNA"/>
</dbReference>
<dbReference type="Proteomes" id="UP001183610">
    <property type="component" value="Unassembled WGS sequence"/>
</dbReference>
<evidence type="ECO:0000313" key="4">
    <source>
        <dbReference type="Proteomes" id="UP001183610"/>
    </source>
</evidence>
<evidence type="ECO:0000313" key="2">
    <source>
        <dbReference type="EMBL" id="MDT0419698.1"/>
    </source>
</evidence>
<reference evidence="2" key="2">
    <citation type="submission" date="2024-03" db="EMBL/GenBank/DDBJ databases">
        <title>30 novel species of actinomycetes from the DSMZ collection.</title>
        <authorList>
            <person name="Nouioui I."/>
        </authorList>
    </citation>
    <scope>NUCLEOTIDE SEQUENCE</scope>
    <source>
        <strain evidence="1 4">DSM 41979</strain>
        <strain evidence="2">DSM 41982</strain>
    </source>
</reference>
<evidence type="ECO:0000313" key="1">
    <source>
        <dbReference type="EMBL" id="MDT0412788.1"/>
    </source>
</evidence>
<reference evidence="3" key="1">
    <citation type="submission" date="2023-07" db="EMBL/GenBank/DDBJ databases">
        <title>30 novel species of actinomycetes from the DSMZ collection.</title>
        <authorList>
            <person name="Nouioui I."/>
        </authorList>
    </citation>
    <scope>NUCLEOTIDE SEQUENCE [LARGE SCALE GENOMIC DNA]</scope>
    <source>
        <strain evidence="3">DSM 41982</strain>
    </source>
</reference>
<accession>A0ABD5EGB4</accession>
<dbReference type="EMBL" id="JAVRET010000095">
    <property type="protein sequence ID" value="MDT0412788.1"/>
    <property type="molecule type" value="Genomic_DNA"/>
</dbReference>
<protein>
    <submittedName>
        <fullName evidence="2">Uncharacterized protein</fullName>
    </submittedName>
</protein>
<comment type="caution">
    <text evidence="2">The sequence shown here is derived from an EMBL/GenBank/DDBJ whole genome shotgun (WGS) entry which is preliminary data.</text>
</comment>
<evidence type="ECO:0000313" key="3">
    <source>
        <dbReference type="Proteomes" id="UP001183607"/>
    </source>
</evidence>
<dbReference type="Proteomes" id="UP001183607">
    <property type="component" value="Unassembled WGS sequence"/>
</dbReference>
<proteinExistence type="predicted"/>
<gene>
    <name evidence="2" type="ORF">RM574_29935</name>
    <name evidence="1" type="ORF">RM698_27545</name>
</gene>
<keyword evidence="4" id="KW-1185">Reference proteome</keyword>
<sequence>MTKEQQDIDPRAAVESLRAALAGTGIVLPSLAVDIASPRLRLVDLGRVRADVAARLADALRKGGRE</sequence>
<dbReference type="RefSeq" id="WP_009066917.1">
    <property type="nucleotide sequence ID" value="NZ_JAVRER010000103.1"/>
</dbReference>